<feature type="compositionally biased region" description="Basic and acidic residues" evidence="2">
    <location>
        <begin position="1812"/>
        <end position="1822"/>
    </location>
</feature>
<dbReference type="SUPFAM" id="SSF56496">
    <property type="entry name" value="Fibrinogen C-terminal domain-like"/>
    <property type="match status" value="1"/>
</dbReference>
<dbReference type="GO" id="GO:0005891">
    <property type="term" value="C:voltage-gated calcium channel complex"/>
    <property type="evidence" value="ECO:0007669"/>
    <property type="project" value="TreeGrafter"/>
</dbReference>
<dbReference type="InterPro" id="IPR036465">
    <property type="entry name" value="vWFA_dom_sf"/>
</dbReference>
<feature type="transmembrane region" description="Helical" evidence="3">
    <location>
        <begin position="1857"/>
        <end position="1879"/>
    </location>
</feature>
<evidence type="ECO:0000259" key="5">
    <source>
        <dbReference type="PROSITE" id="PS51406"/>
    </source>
</evidence>
<dbReference type="InterPro" id="IPR002181">
    <property type="entry name" value="Fibrinogen_a/b/g_C_dom"/>
</dbReference>
<dbReference type="InterPro" id="IPR036056">
    <property type="entry name" value="Fibrinogen-like_C"/>
</dbReference>
<keyword evidence="3" id="KW-1133">Transmembrane helix</keyword>
<evidence type="ECO:0000256" key="2">
    <source>
        <dbReference type="SAM" id="MobiDB-lite"/>
    </source>
</evidence>
<dbReference type="PANTHER" id="PTHR10166:SF37">
    <property type="entry name" value="STOLID, ISOFORM H"/>
    <property type="match status" value="1"/>
</dbReference>
<feature type="chain" id="PRO_5028159874" evidence="4">
    <location>
        <begin position="28"/>
        <end position="1923"/>
    </location>
</feature>
<keyword evidence="3" id="KW-0472">Membrane</keyword>
<dbReference type="OrthoDB" id="10016188at2759"/>
<dbReference type="GO" id="GO:0005245">
    <property type="term" value="F:voltage-gated calcium channel activity"/>
    <property type="evidence" value="ECO:0007669"/>
    <property type="project" value="TreeGrafter"/>
</dbReference>
<dbReference type="SMART" id="SM00186">
    <property type="entry name" value="FBG"/>
    <property type="match status" value="1"/>
</dbReference>
<gene>
    <name evidence="7" type="primary">LOC109464547</name>
</gene>
<dbReference type="Proteomes" id="UP000515135">
    <property type="component" value="Unplaced"/>
</dbReference>
<accession>A0A6P4Y3Z7</accession>
<name>A0A6P4Y3Z7_BRABE</name>
<keyword evidence="6" id="KW-1185">Reference proteome</keyword>
<dbReference type="InterPro" id="IPR014716">
    <property type="entry name" value="Fibrinogen_a/b/g_C_1"/>
</dbReference>
<dbReference type="InterPro" id="IPR051173">
    <property type="entry name" value="Ca_channel_alpha-2/delta"/>
</dbReference>
<dbReference type="GeneID" id="109464547"/>
<sequence length="1923" mass="213422">MAELARSVVHFLPYFLLISSIFHQTCADINTFQEATDFVEEKVSGICREFSARLRRFEVNNGTTLGQCPFSPREPVHDAFASGDILPGLGDNPDYGRQITERASSIFYSEQIAAETRPWEQETALGLSSVADQTLQASLCISGTLLHSWEDVYTGGQGGVRWTRYLDARTGLSRIFPGITMPPDQSRNLSIDARLSQAFVQTVSPQKDVVIVVDITIVTHQSVMRQAMSVLLQTLSPWDKIAVIINGDLQFSQLQQVTLPFPVSDLLDKILPDDLSPEDTKSALQAGVAALQDSSACIKAVLYLTDHAVHMETVQSVLEGLSEDIQIFTYTFNPSINPRILQHLACATKGSWEPITDDVTMVTRLTRYYGMHYPLNGSAARWTTIVPDRLSAGNLSSRCCAVPRPATYDPLQSLFGVLCVDLSVNKLQQAGATDVHVLENKASVVPACPVQRYTREEVDKLRPEESKCSRLEVTTAGQLRGFIEQAVRTTAGALETAAQVVKLLPTCPYINSQYDSCTNTTPDMVPDQRYHRPISNGTSNIHLTDQARVIYTNTSDSDPYKALLDSLCVSSSAEIDWLSVFQQNSGARWQFFIDAPTGYTRLYPSVNDLPESCQEGGGVDPRSQSWYAGMTSPAKDVAIIVDPALDDSLDIMKAAAKLAVNTVSKYDTGQLMVARQQLHSDGFQQGTETNRQTWLETVDRITSATHSTTQDLISTIKTAMGHFKDKHQEEDTKCFPVLLLLTNRHLDLAVLYETAQENTSHLGVRVFTFTFGQLADDPVAKQLACDSKGSWAVVKTMEDLHLVREYYGMLSPGEHVGNVLWSEARNFILGMDSTWEVTLQQSQYIAWQFYGDQASRFLRIYPALKETQEQCSNKMTDLPIRTWFSSAASSPKDVIIILDPHYAENLSLLKTTATALIATLTRFDFANILTTSGQQFVSGMLRAYADVRTAMVEFLNQADVVGETDLRRSFVSVQGIVDHALQSSNTTHCVTAVILITDFVVAPSVLEHLRGKAFRVFSYTIGPWSDRTNAKRVSCENMGTWTHIASLEDVWTKMADYYNYFSMNEKTNNVIWTEPYQDRGWSFQFQTDHPYIIKGSALYDVVNIIDRQVQYEDIVQYMEEAKDKLAWLQNATGIHGEEDSTVTTIHPSNRKIQPETKKGNTGKEPLTENAKRRHDEMETRCDRKAKVTPANFSCKFPRYFKSGMNPEAPDGHDCADILQKSGGKAKSGIYVIKPLPHGSVKSHRIMVLCHMEGGRGWTVIQRRRNNRESFYRKWSTYEQGFGHPCGNVWLGNRHIYQLTHQKQYVLQIYMMGADGKENFADYDSFLIEGEEENYKLRLGSYGLGEIVSGCLPVYDIQSEFLTLLGVTCLDLTKQRILSFPNDGQEVFAAMQSLSQRRCPASQLTETQIEKIRKSGAKCKGHQVTGVFQGTEDSLRRGVVTAQQTFTLDGQACHGTADLAATDSCDITAGQRTNSTLILAAGDHTRTSNMSPGSSPLYKSLCVSATLILNWIMTIESGEASRSLPILHQYFVSSPSELTSHIRVYPGVVMSGQQCTDTGRQQILDTVLAETQNNVGAFLYPKTLVIILHNTRAGTKSQMVQTAIDLTNTLSQWDHINIVTGQGTVFSQTSHPTEDTKDRIRSYLQDVSPQDSDVVNLLHEAASFFEASANVCNGVLFLLSDSALSTHHVSAVSVNATVFVKTFGGLANQESSRTVAMEIACQHGGSWESADVPAENYLQFFPRSFENIRDPVWFNRSHDFLSSPDSEPVMTGCLPATHGSQTVGFLCAESNAHQLQARIKVNTQCRRTQLSQDQRETLRRPEAKCSQLSGKGTEAEGTTLGVTPEPGMPPTGMGPGKIIGIVIGCLLIIALVAGPLLWYYKKRHNDRVDGFLRLDFLTDEIELDGDADEVDSSTTAPLLTNQVE</sequence>
<feature type="signal peptide" evidence="4">
    <location>
        <begin position="1"/>
        <end position="27"/>
    </location>
</feature>
<keyword evidence="3" id="KW-0812">Transmembrane</keyword>
<dbReference type="Pfam" id="PF00147">
    <property type="entry name" value="Fibrinogen_C"/>
    <property type="match status" value="1"/>
</dbReference>
<dbReference type="SUPFAM" id="SSF53300">
    <property type="entry name" value="vWA-like"/>
    <property type="match status" value="2"/>
</dbReference>
<evidence type="ECO:0000313" key="6">
    <source>
        <dbReference type="Proteomes" id="UP000515135"/>
    </source>
</evidence>
<reference evidence="7" key="1">
    <citation type="submission" date="2025-08" db="UniProtKB">
        <authorList>
            <consortium name="RefSeq"/>
        </authorList>
    </citation>
    <scope>IDENTIFICATION</scope>
    <source>
        <tissue evidence="7">Gonad</tissue>
    </source>
</reference>
<feature type="domain" description="Fibrinogen C-terminal" evidence="5">
    <location>
        <begin position="1205"/>
        <end position="1341"/>
    </location>
</feature>
<dbReference type="Gene3D" id="3.40.50.410">
    <property type="entry name" value="von Willebrand factor, type A domain"/>
    <property type="match status" value="2"/>
</dbReference>
<evidence type="ECO:0000256" key="3">
    <source>
        <dbReference type="SAM" id="Phobius"/>
    </source>
</evidence>
<dbReference type="PROSITE" id="PS51406">
    <property type="entry name" value="FIBRINOGEN_C_2"/>
    <property type="match status" value="1"/>
</dbReference>
<dbReference type="PANTHER" id="PTHR10166">
    <property type="entry name" value="VOLTAGE-DEPENDENT CALCIUM CHANNEL SUBUNIT ALPHA-2/DELTA-RELATED"/>
    <property type="match status" value="1"/>
</dbReference>
<feature type="compositionally biased region" description="Basic and acidic residues" evidence="2">
    <location>
        <begin position="1165"/>
        <end position="1182"/>
    </location>
</feature>
<protein>
    <submittedName>
        <fullName evidence="7">Uncharacterized protein LOC109464547</fullName>
    </submittedName>
</protein>
<dbReference type="RefSeq" id="XP_019617109.1">
    <property type="nucleotide sequence ID" value="XM_019761550.1"/>
</dbReference>
<evidence type="ECO:0000256" key="4">
    <source>
        <dbReference type="SAM" id="SignalP"/>
    </source>
</evidence>
<evidence type="ECO:0000313" key="7">
    <source>
        <dbReference type="RefSeq" id="XP_019617109.1"/>
    </source>
</evidence>
<dbReference type="Pfam" id="PF13768">
    <property type="entry name" value="VWA_3"/>
    <property type="match status" value="2"/>
</dbReference>
<dbReference type="Gene3D" id="3.90.215.10">
    <property type="entry name" value="Gamma Fibrinogen, chain A, domain 1"/>
    <property type="match status" value="1"/>
</dbReference>
<dbReference type="KEGG" id="bbel:109464547"/>
<feature type="region of interest" description="Disordered" evidence="2">
    <location>
        <begin position="1811"/>
        <end position="1848"/>
    </location>
</feature>
<keyword evidence="4" id="KW-0732">Signal</keyword>
<dbReference type="InterPro" id="IPR002035">
    <property type="entry name" value="VWF_A"/>
</dbReference>
<dbReference type="FunFam" id="3.40.50.410:FF:000249">
    <property type="entry name" value="Uncharacterized protein"/>
    <property type="match status" value="1"/>
</dbReference>
<feature type="region of interest" description="Disordered" evidence="2">
    <location>
        <begin position="1151"/>
        <end position="1182"/>
    </location>
</feature>
<proteinExistence type="inferred from homology"/>
<comment type="similarity">
    <text evidence="1">Belongs to the calcium channel subunit alpha-2/delta family.</text>
</comment>
<evidence type="ECO:0000256" key="1">
    <source>
        <dbReference type="ARBA" id="ARBA00007060"/>
    </source>
</evidence>
<organism evidence="6 7">
    <name type="scientific">Branchiostoma belcheri</name>
    <name type="common">Amphioxus</name>
    <dbReference type="NCBI Taxonomy" id="7741"/>
    <lineage>
        <taxon>Eukaryota</taxon>
        <taxon>Metazoa</taxon>
        <taxon>Chordata</taxon>
        <taxon>Cephalochordata</taxon>
        <taxon>Leptocardii</taxon>
        <taxon>Amphioxiformes</taxon>
        <taxon>Branchiostomatidae</taxon>
        <taxon>Branchiostoma</taxon>
    </lineage>
</organism>